<sequence>MKTALTFVVLLMWSLLSFAQNQVFNPNLNTLGGNKITSVIESTSHASSPIAVGDRPADAGQPKASSGPVKNVKATWETVVEKTSDNGFTVSKKLKRIQLAVDGPVGLEKYDSDNTFESTDGTQNWVKSYVDVLDKKSTHTVPATGEATAINKTDKVWNNDLPVYESSFYWNGLILNPPASIKIEKDAHWNEVVELNDRTIQTEFIVANINGNSFSISIKSTELYKKQNNQLNAQGAPDGLMLGLKKRQKTFEGALQIDAKSMLILNGTFKTETISDLSVNGDTSESKTYSTITITNTIEK</sequence>
<evidence type="ECO:0000313" key="4">
    <source>
        <dbReference type="Proteomes" id="UP000317010"/>
    </source>
</evidence>
<name>A0A562U8F2_9SPHI</name>
<dbReference type="RefSeq" id="WP_144911402.1">
    <property type="nucleotide sequence ID" value="NZ_VLLI01000004.1"/>
</dbReference>
<keyword evidence="2" id="KW-0732">Signal</keyword>
<evidence type="ECO:0000256" key="1">
    <source>
        <dbReference type="SAM" id="MobiDB-lite"/>
    </source>
</evidence>
<feature type="chain" id="PRO_5021702396" evidence="2">
    <location>
        <begin position="20"/>
        <end position="300"/>
    </location>
</feature>
<keyword evidence="4" id="KW-1185">Reference proteome</keyword>
<comment type="caution">
    <text evidence="3">The sequence shown here is derived from an EMBL/GenBank/DDBJ whole genome shotgun (WGS) entry which is preliminary data.</text>
</comment>
<feature type="signal peptide" evidence="2">
    <location>
        <begin position="1"/>
        <end position="19"/>
    </location>
</feature>
<accession>A0A562U8F2</accession>
<reference evidence="3 4" key="1">
    <citation type="submission" date="2019-07" db="EMBL/GenBank/DDBJ databases">
        <title>Genomic Encyclopedia of Archaeal and Bacterial Type Strains, Phase II (KMG-II): from individual species to whole genera.</title>
        <authorList>
            <person name="Goeker M."/>
        </authorList>
    </citation>
    <scope>NUCLEOTIDE SEQUENCE [LARGE SCALE GENOMIC DNA]</scope>
    <source>
        <strain evidence="3 4">ATCC BAA-1854</strain>
    </source>
</reference>
<evidence type="ECO:0000256" key="2">
    <source>
        <dbReference type="SAM" id="SignalP"/>
    </source>
</evidence>
<proteinExistence type="predicted"/>
<evidence type="ECO:0000313" key="3">
    <source>
        <dbReference type="EMBL" id="TWJ01441.1"/>
    </source>
</evidence>
<dbReference type="Proteomes" id="UP000317010">
    <property type="component" value="Unassembled WGS sequence"/>
</dbReference>
<gene>
    <name evidence="3" type="ORF">JN11_01592</name>
</gene>
<dbReference type="EMBL" id="VLLI01000004">
    <property type="protein sequence ID" value="TWJ01441.1"/>
    <property type="molecule type" value="Genomic_DNA"/>
</dbReference>
<feature type="region of interest" description="Disordered" evidence="1">
    <location>
        <begin position="47"/>
        <end position="70"/>
    </location>
</feature>
<organism evidence="3 4">
    <name type="scientific">Mucilaginibacter frigoritolerans</name>
    <dbReference type="NCBI Taxonomy" id="652788"/>
    <lineage>
        <taxon>Bacteria</taxon>
        <taxon>Pseudomonadati</taxon>
        <taxon>Bacteroidota</taxon>
        <taxon>Sphingobacteriia</taxon>
        <taxon>Sphingobacteriales</taxon>
        <taxon>Sphingobacteriaceae</taxon>
        <taxon>Mucilaginibacter</taxon>
    </lineage>
</organism>
<dbReference type="AlphaFoldDB" id="A0A562U8F2"/>
<protein>
    <submittedName>
        <fullName evidence="3">Uncharacterized protein</fullName>
    </submittedName>
</protein>
<dbReference type="OrthoDB" id="9831023at2"/>